<keyword evidence="7 9" id="KW-0413">Isomerase</keyword>
<dbReference type="PROSITE" id="PS01326">
    <property type="entry name" value="DAP_EPIMERASE"/>
    <property type="match status" value="1"/>
</dbReference>
<gene>
    <name evidence="9" type="primary">dapF</name>
    <name evidence="11" type="ORF">SAMN04487759_12513</name>
</gene>
<dbReference type="GO" id="GO:0009089">
    <property type="term" value="P:lysine biosynthetic process via diaminopimelate"/>
    <property type="evidence" value="ECO:0007669"/>
    <property type="project" value="UniProtKB-UniRule"/>
</dbReference>
<comment type="subcellular location">
    <subcellularLocation>
        <location evidence="9">Cytoplasm</location>
    </subcellularLocation>
</comment>
<feature type="site" description="Could be important to modulate the pK values of the two catalytic cysteine residues" evidence="9">
    <location>
        <position position="162"/>
    </location>
</feature>
<feature type="site" description="Could be important to modulate the pK values of the two catalytic cysteine residues" evidence="9">
    <location>
        <position position="210"/>
    </location>
</feature>
<accession>A0A1H2UVL1</accession>
<dbReference type="EC" id="5.1.1.7" evidence="3 9"/>
<feature type="binding site" evidence="9">
    <location>
        <begin position="210"/>
        <end position="211"/>
    </location>
    <ligand>
        <name>substrate</name>
    </ligand>
</feature>
<keyword evidence="6 9" id="KW-0457">Lysine biosynthesis</keyword>
<feature type="binding site" evidence="9">
    <location>
        <position position="192"/>
    </location>
    <ligand>
        <name>substrate</name>
    </ligand>
</feature>
<dbReference type="GO" id="GO:0005829">
    <property type="term" value="C:cytosol"/>
    <property type="evidence" value="ECO:0007669"/>
    <property type="project" value="TreeGrafter"/>
</dbReference>
<feature type="binding site" evidence="9">
    <location>
        <position position="62"/>
    </location>
    <ligand>
        <name>substrate</name>
    </ligand>
</feature>
<dbReference type="UniPathway" id="UPA00034">
    <property type="reaction ID" value="UER00025"/>
</dbReference>
<feature type="active site" description="Proton acceptor" evidence="9">
    <location>
        <position position="219"/>
    </location>
</feature>
<evidence type="ECO:0000256" key="7">
    <source>
        <dbReference type="ARBA" id="ARBA00023235"/>
    </source>
</evidence>
<dbReference type="OrthoDB" id="9805408at2"/>
<dbReference type="NCBIfam" id="TIGR00652">
    <property type="entry name" value="DapF"/>
    <property type="match status" value="1"/>
</dbReference>
<evidence type="ECO:0000256" key="3">
    <source>
        <dbReference type="ARBA" id="ARBA00013080"/>
    </source>
</evidence>
<evidence type="ECO:0000256" key="9">
    <source>
        <dbReference type="HAMAP-Rule" id="MF_00197"/>
    </source>
</evidence>
<feature type="binding site" evidence="9">
    <location>
        <position position="11"/>
    </location>
    <ligand>
        <name>substrate</name>
    </ligand>
</feature>
<dbReference type="RefSeq" id="WP_074686765.1">
    <property type="nucleotide sequence ID" value="NZ_FNNF01000025.1"/>
</dbReference>
<dbReference type="Proteomes" id="UP000182429">
    <property type="component" value="Unassembled WGS sequence"/>
</dbReference>
<dbReference type="InterPro" id="IPR001653">
    <property type="entry name" value="DAP_epimerase_DapF"/>
</dbReference>
<evidence type="ECO:0000313" key="12">
    <source>
        <dbReference type="Proteomes" id="UP000182429"/>
    </source>
</evidence>
<feature type="active site" description="Proton donor" evidence="9">
    <location>
        <position position="71"/>
    </location>
</feature>
<evidence type="ECO:0000256" key="8">
    <source>
        <dbReference type="ARBA" id="ARBA00051712"/>
    </source>
</evidence>
<feature type="active site" evidence="10">
    <location>
        <position position="71"/>
    </location>
</feature>
<evidence type="ECO:0000256" key="4">
    <source>
        <dbReference type="ARBA" id="ARBA00022490"/>
    </source>
</evidence>
<dbReference type="STRING" id="1630.SAMN05216514_10191"/>
<keyword evidence="5 9" id="KW-0028">Amino-acid biosynthesis</keyword>
<dbReference type="HAMAP" id="MF_00197">
    <property type="entry name" value="DAP_epimerase"/>
    <property type="match status" value="1"/>
</dbReference>
<dbReference type="Pfam" id="PF01678">
    <property type="entry name" value="DAP_epimerase"/>
    <property type="match status" value="2"/>
</dbReference>
<comment type="similarity">
    <text evidence="2 9">Belongs to the diaminopimelate epimerase family.</text>
</comment>
<dbReference type="PANTHER" id="PTHR31689:SF0">
    <property type="entry name" value="DIAMINOPIMELATE EPIMERASE"/>
    <property type="match status" value="1"/>
</dbReference>
<dbReference type="Gene3D" id="3.10.310.10">
    <property type="entry name" value="Diaminopimelate Epimerase, Chain A, domain 1"/>
    <property type="match status" value="2"/>
</dbReference>
<comment type="caution">
    <text evidence="9">Lacks conserved residue(s) required for the propagation of feature annotation.</text>
</comment>
<proteinExistence type="inferred from homology"/>
<feature type="binding site" evidence="9">
    <location>
        <begin position="72"/>
        <end position="73"/>
    </location>
    <ligand>
        <name>substrate</name>
    </ligand>
</feature>
<evidence type="ECO:0000256" key="5">
    <source>
        <dbReference type="ARBA" id="ARBA00022605"/>
    </source>
</evidence>
<dbReference type="SUPFAM" id="SSF54506">
    <property type="entry name" value="Diaminopimelate epimerase-like"/>
    <property type="match status" value="2"/>
</dbReference>
<reference evidence="11 12" key="1">
    <citation type="submission" date="2016-10" db="EMBL/GenBank/DDBJ databases">
        <authorList>
            <person name="de Groot N.N."/>
        </authorList>
    </citation>
    <scope>NUCLEOTIDE SEQUENCE [LARGE SCALE GENOMIC DNA]</scope>
    <source>
        <strain evidence="11 12">S3b</strain>
    </source>
</reference>
<dbReference type="AlphaFoldDB" id="A0A1H2UVL1"/>
<dbReference type="InterPro" id="IPR018510">
    <property type="entry name" value="DAP_epimerase_AS"/>
</dbReference>
<organism evidence="11 12">
    <name type="scientific">Kandleria vitulina</name>
    <dbReference type="NCBI Taxonomy" id="1630"/>
    <lineage>
        <taxon>Bacteria</taxon>
        <taxon>Bacillati</taxon>
        <taxon>Bacillota</taxon>
        <taxon>Erysipelotrichia</taxon>
        <taxon>Erysipelotrichales</taxon>
        <taxon>Coprobacillaceae</taxon>
        <taxon>Kandleria</taxon>
    </lineage>
</organism>
<dbReference type="FunFam" id="3.10.310.10:FF:000001">
    <property type="entry name" value="Diaminopimelate epimerase"/>
    <property type="match status" value="1"/>
</dbReference>
<evidence type="ECO:0000256" key="10">
    <source>
        <dbReference type="PROSITE-ProRule" id="PRU10125"/>
    </source>
</evidence>
<feature type="binding site" evidence="9">
    <location>
        <position position="160"/>
    </location>
    <ligand>
        <name>substrate</name>
    </ligand>
</feature>
<comment type="pathway">
    <text evidence="1 9">Amino-acid biosynthesis; L-lysine biosynthesis via DAP pathway; DL-2,6-diaminopimelate from LL-2,6-diaminopimelate: step 1/1.</text>
</comment>
<evidence type="ECO:0000256" key="1">
    <source>
        <dbReference type="ARBA" id="ARBA00005196"/>
    </source>
</evidence>
<dbReference type="PANTHER" id="PTHR31689">
    <property type="entry name" value="DIAMINOPIMELATE EPIMERASE, CHLOROPLASTIC"/>
    <property type="match status" value="1"/>
</dbReference>
<dbReference type="EMBL" id="FNNF01000025">
    <property type="protein sequence ID" value="SDW60126.1"/>
    <property type="molecule type" value="Genomic_DNA"/>
</dbReference>
<dbReference type="GO" id="GO:0008837">
    <property type="term" value="F:diaminopimelate epimerase activity"/>
    <property type="evidence" value="ECO:0007669"/>
    <property type="project" value="UniProtKB-UniRule"/>
</dbReference>
<protein>
    <recommendedName>
        <fullName evidence="3 9">Diaminopimelate epimerase</fullName>
        <shortName evidence="9">DAP epimerase</shortName>
        <ecNumber evidence="3 9">5.1.1.7</ecNumber>
    </recommendedName>
    <alternativeName>
        <fullName evidence="9">PLP-independent amino acid racemase</fullName>
    </alternativeName>
</protein>
<name>A0A1H2UVL1_9FIRM</name>
<dbReference type="eggNOG" id="COG0253">
    <property type="taxonomic scope" value="Bacteria"/>
</dbReference>
<sequence>MKFTKMEGLGNDYIYVDAITQNISYDKDWITKISDRHFGIGADGLIALEKSDTHDFKMRMFNSDGSEGKMCGNGIRCLAKFAFDHQFTNDTHIRFETLSGTRIVDLKEEDGQITGAIVDMGKPELKTSLIPMKSENETFVDQPIEIDGTKILGTAVSMGNPHFVIFVDQMPNDIETLGRKIETSSYFPEQVNVEFVEVINHQHIKMRVWERGSGETFACGTGACASMYASYLTKRTGDHVKVTLLGGDLNIHLNEDHHIMMEGPATTVFEGEI</sequence>
<comment type="subunit">
    <text evidence="9">Homodimer.</text>
</comment>
<comment type="catalytic activity">
    <reaction evidence="8 9">
        <text>(2S,6S)-2,6-diaminopimelate = meso-2,6-diaminopimelate</text>
        <dbReference type="Rhea" id="RHEA:15393"/>
        <dbReference type="ChEBI" id="CHEBI:57609"/>
        <dbReference type="ChEBI" id="CHEBI:57791"/>
        <dbReference type="EC" id="5.1.1.7"/>
    </reaction>
</comment>
<evidence type="ECO:0000313" key="11">
    <source>
        <dbReference type="EMBL" id="SDW60126.1"/>
    </source>
</evidence>
<feature type="binding site" evidence="9">
    <location>
        <begin position="220"/>
        <end position="221"/>
    </location>
    <ligand>
        <name>substrate</name>
    </ligand>
</feature>
<comment type="function">
    <text evidence="9">Catalyzes the stereoinversion of LL-2,6-diaminopimelate (L,L-DAP) to meso-diaminopimelate (meso-DAP), a precursor of L-lysine and an essential component of the bacterial peptidoglycan.</text>
</comment>
<evidence type="ECO:0000256" key="2">
    <source>
        <dbReference type="ARBA" id="ARBA00010219"/>
    </source>
</evidence>
<evidence type="ECO:0000256" key="6">
    <source>
        <dbReference type="ARBA" id="ARBA00023154"/>
    </source>
</evidence>
<keyword evidence="4 9" id="KW-0963">Cytoplasm</keyword>